<name>A0A9X9G0P5_9GAMM</name>
<organism evidence="1 2">
    <name type="scientific">Serratia ureilytica</name>
    <dbReference type="NCBI Taxonomy" id="300181"/>
    <lineage>
        <taxon>Bacteria</taxon>
        <taxon>Pseudomonadati</taxon>
        <taxon>Pseudomonadota</taxon>
        <taxon>Gammaproteobacteria</taxon>
        <taxon>Enterobacterales</taxon>
        <taxon>Yersiniaceae</taxon>
        <taxon>Serratia</taxon>
    </lineage>
</organism>
<dbReference type="Proteomes" id="UP000321307">
    <property type="component" value="Unassembled WGS sequence"/>
</dbReference>
<dbReference type="RefSeq" id="WP_147839108.1">
    <property type="nucleotide sequence ID" value="NZ_VOUP01000024.1"/>
</dbReference>
<reference evidence="1 2" key="1">
    <citation type="submission" date="2019-07" db="EMBL/GenBank/DDBJ databases">
        <title>Serratia strains were isolated from fresh produce.</title>
        <authorList>
            <person name="Cho G.-S."/>
            <person name="Stein M."/>
            <person name="Lee W."/>
            <person name="Suh S.H."/>
            <person name="Franz C.M.A.P."/>
        </authorList>
    </citation>
    <scope>NUCLEOTIDE SEQUENCE [LARGE SCALE GENOMIC DNA]</scope>
    <source>
        <strain evidence="1 2">S17</strain>
    </source>
</reference>
<evidence type="ECO:0000313" key="1">
    <source>
        <dbReference type="EMBL" id="TXE24484.1"/>
    </source>
</evidence>
<proteinExistence type="predicted"/>
<comment type="caution">
    <text evidence="1">The sequence shown here is derived from an EMBL/GenBank/DDBJ whole genome shotgun (WGS) entry which is preliminary data.</text>
</comment>
<dbReference type="EMBL" id="VOUP01000024">
    <property type="protein sequence ID" value="TXE24484.1"/>
    <property type="molecule type" value="Genomic_DNA"/>
</dbReference>
<evidence type="ECO:0000313" key="2">
    <source>
        <dbReference type="Proteomes" id="UP000321307"/>
    </source>
</evidence>
<accession>A0A9X9G0P5</accession>
<sequence length="97" mass="10728">MKEIVKSKDYTDNFADVFLTTGIKVGENTYCRITFCRHVLDPKAIPEPGNDDTGIDLYVEALQSVTLPMSMARNMANAILAAPVNEPNMVTPHSKEI</sequence>
<dbReference type="AlphaFoldDB" id="A0A9X9G0P5"/>
<protein>
    <submittedName>
        <fullName evidence="1">Uncharacterized protein</fullName>
    </submittedName>
</protein>
<gene>
    <name evidence="1" type="ORF">FOT63_23725</name>
</gene>